<evidence type="ECO:0000313" key="1">
    <source>
        <dbReference type="EMBL" id="TNV78029.1"/>
    </source>
</evidence>
<organism evidence="1 2">
    <name type="scientific">Halteria grandinella</name>
    <dbReference type="NCBI Taxonomy" id="5974"/>
    <lineage>
        <taxon>Eukaryota</taxon>
        <taxon>Sar</taxon>
        <taxon>Alveolata</taxon>
        <taxon>Ciliophora</taxon>
        <taxon>Intramacronucleata</taxon>
        <taxon>Spirotrichea</taxon>
        <taxon>Stichotrichia</taxon>
        <taxon>Sporadotrichida</taxon>
        <taxon>Halteriidae</taxon>
        <taxon>Halteria</taxon>
    </lineage>
</organism>
<gene>
    <name evidence="1" type="ORF">FGO68_gene169</name>
</gene>
<reference evidence="1" key="1">
    <citation type="submission" date="2019-06" db="EMBL/GenBank/DDBJ databases">
        <authorList>
            <person name="Zheng W."/>
        </authorList>
    </citation>
    <scope>NUCLEOTIDE SEQUENCE</scope>
    <source>
        <strain evidence="1">QDHG01</strain>
    </source>
</reference>
<sequence>MAFIRRACTHLTYMMLNQTTLISILIQFSKWMIKRVDNYLFPYERHQLGCLIRIVMDVTRELRTHIKTQFSTIQKAPYSKQLIALEIGEEMGCNNGDLVMTVLTASTGREIEDSNFREEVKKLLVYFPNIEDQRDLVRRLFRCLPNNIYIDKQQIGQLYLYNLSHNFLNRLSLNIPHANRLIYLCFRGNIAANDAKRMRDDCQLKTKSNLWPGWQPHPGPISARVSQDQLQQKGISLSQICQQWIEDIRNLI</sequence>
<dbReference type="Proteomes" id="UP000785679">
    <property type="component" value="Unassembled WGS sequence"/>
</dbReference>
<dbReference type="AlphaFoldDB" id="A0A8J8NNH4"/>
<protein>
    <submittedName>
        <fullName evidence="1">Uncharacterized protein</fullName>
    </submittedName>
</protein>
<proteinExistence type="predicted"/>
<accession>A0A8J8NNH4</accession>
<dbReference type="EMBL" id="RRYP01011002">
    <property type="protein sequence ID" value="TNV78029.1"/>
    <property type="molecule type" value="Genomic_DNA"/>
</dbReference>
<comment type="caution">
    <text evidence="1">The sequence shown here is derived from an EMBL/GenBank/DDBJ whole genome shotgun (WGS) entry which is preliminary data.</text>
</comment>
<keyword evidence="2" id="KW-1185">Reference proteome</keyword>
<name>A0A8J8NNH4_HALGN</name>
<evidence type="ECO:0000313" key="2">
    <source>
        <dbReference type="Proteomes" id="UP000785679"/>
    </source>
</evidence>